<keyword evidence="2" id="KW-0433">Leucine-rich repeat</keyword>
<dbReference type="PANTHER" id="PTHR45973">
    <property type="entry name" value="PROTEIN PHOSPHATASE 1 REGULATORY SUBUNIT SDS22-RELATED"/>
    <property type="match status" value="1"/>
</dbReference>
<protein>
    <recommendedName>
        <fullName evidence="10">Dynein assembly factor 1, axonemal homolog</fullName>
    </recommendedName>
</protein>
<keyword evidence="3" id="KW-0677">Repeat</keyword>
<dbReference type="PROSITE" id="PS51450">
    <property type="entry name" value="LRR"/>
    <property type="match status" value="1"/>
</dbReference>
<dbReference type="InterPro" id="IPR001611">
    <property type="entry name" value="Leu-rich_rpt"/>
</dbReference>
<accession>A0A8J2X4J6</accession>
<keyword evidence="4" id="KW-0969">Cilium</keyword>
<evidence type="ECO:0000256" key="1">
    <source>
        <dbReference type="ARBA" id="ARBA00004138"/>
    </source>
</evidence>
<evidence type="ECO:0000256" key="7">
    <source>
        <dbReference type="SAM" id="MobiDB-lite"/>
    </source>
</evidence>
<feature type="non-terminal residue" evidence="8">
    <location>
        <position position="1"/>
    </location>
</feature>
<feature type="coiled-coil region" evidence="6">
    <location>
        <begin position="310"/>
        <end position="345"/>
    </location>
</feature>
<comment type="subcellular location">
    <subcellularLocation>
        <location evidence="1">Cell projection</location>
        <location evidence="1">Cilium</location>
    </subcellularLocation>
</comment>
<proteinExistence type="predicted"/>
<name>A0A8J2X4J6_9STRA</name>
<gene>
    <name evidence="8" type="ORF">PECAL_4P16250</name>
</gene>
<dbReference type="InterPro" id="IPR050576">
    <property type="entry name" value="Cilia_flagella_integrity"/>
</dbReference>
<reference evidence="8" key="1">
    <citation type="submission" date="2021-11" db="EMBL/GenBank/DDBJ databases">
        <authorList>
            <consortium name="Genoscope - CEA"/>
            <person name="William W."/>
        </authorList>
    </citation>
    <scope>NUCLEOTIDE SEQUENCE</scope>
</reference>
<dbReference type="AlphaFoldDB" id="A0A8J2X4J6"/>
<dbReference type="Proteomes" id="UP000789595">
    <property type="component" value="Unassembled WGS sequence"/>
</dbReference>
<evidence type="ECO:0000256" key="6">
    <source>
        <dbReference type="SAM" id="Coils"/>
    </source>
</evidence>
<evidence type="ECO:0000313" key="9">
    <source>
        <dbReference type="Proteomes" id="UP000789595"/>
    </source>
</evidence>
<keyword evidence="5" id="KW-0966">Cell projection</keyword>
<dbReference type="SMART" id="SM00365">
    <property type="entry name" value="LRR_SD22"/>
    <property type="match status" value="4"/>
</dbReference>
<feature type="compositionally biased region" description="Basic residues" evidence="7">
    <location>
        <begin position="1"/>
        <end position="32"/>
    </location>
</feature>
<evidence type="ECO:0000256" key="3">
    <source>
        <dbReference type="ARBA" id="ARBA00022737"/>
    </source>
</evidence>
<dbReference type="InterPro" id="IPR032675">
    <property type="entry name" value="LRR_dom_sf"/>
</dbReference>
<dbReference type="Gene3D" id="3.80.10.10">
    <property type="entry name" value="Ribonuclease Inhibitor"/>
    <property type="match status" value="2"/>
</dbReference>
<evidence type="ECO:0000256" key="4">
    <source>
        <dbReference type="ARBA" id="ARBA00023069"/>
    </source>
</evidence>
<dbReference type="OrthoDB" id="1904536at2759"/>
<evidence type="ECO:0000313" key="8">
    <source>
        <dbReference type="EMBL" id="CAH0374351.1"/>
    </source>
</evidence>
<organism evidence="8 9">
    <name type="scientific">Pelagomonas calceolata</name>
    <dbReference type="NCBI Taxonomy" id="35677"/>
    <lineage>
        <taxon>Eukaryota</taxon>
        <taxon>Sar</taxon>
        <taxon>Stramenopiles</taxon>
        <taxon>Ochrophyta</taxon>
        <taxon>Pelagophyceae</taxon>
        <taxon>Pelagomonadales</taxon>
        <taxon>Pelagomonadaceae</taxon>
        <taxon>Pelagomonas</taxon>
    </lineage>
</organism>
<keyword evidence="9" id="KW-1185">Reference proteome</keyword>
<keyword evidence="6" id="KW-0175">Coiled coil</keyword>
<dbReference type="PANTHER" id="PTHR45973:SF9">
    <property type="entry name" value="LEUCINE-RICH REPEAT-CONTAINING PROTEIN 46"/>
    <property type="match status" value="1"/>
</dbReference>
<evidence type="ECO:0008006" key="10">
    <source>
        <dbReference type="Google" id="ProtNLM"/>
    </source>
</evidence>
<dbReference type="Pfam" id="PF14580">
    <property type="entry name" value="LRR_9"/>
    <property type="match status" value="1"/>
</dbReference>
<dbReference type="SUPFAM" id="SSF52075">
    <property type="entry name" value="Outer arm dynein light chain 1"/>
    <property type="match status" value="1"/>
</dbReference>
<comment type="caution">
    <text evidence="8">The sequence shown here is derived from an EMBL/GenBank/DDBJ whole genome shotgun (WGS) entry which is preliminary data.</text>
</comment>
<evidence type="ECO:0000256" key="5">
    <source>
        <dbReference type="ARBA" id="ARBA00023273"/>
    </source>
</evidence>
<feature type="region of interest" description="Disordered" evidence="7">
    <location>
        <begin position="1"/>
        <end position="36"/>
    </location>
</feature>
<evidence type="ECO:0000256" key="2">
    <source>
        <dbReference type="ARBA" id="ARBA00022614"/>
    </source>
</evidence>
<sequence>LHPVRKPTRTTAPKRRFRRAGAAKKSKRRVSSLRRDLCSTASPTQFLSAAAARSCKRYRPARAAHSPGSIAPRGETMAEWSGVRMTKKYLVELCQRHDGYRTPSVNDKLYLHQQGFRRLDPEVLKEFTGIKMLWLQANGLEKLEGFEHMPLLRNIAAHENCIEKIEGLEHSKELDSINLNRNFIKKVEGFEKNQNLTSINLGNNAIGPDAESYKAVAENLPKLQTLDLQANKIEDGAELLKILQKIPDLRVFYGMGNPFVKSFRHYRKRFVAGLPSLRYLDDRPVFEDERKRCEAWFAAFGEDENLDAANAAERDMIKTIKQEKRDQEERRVKAFDDMIREARAAHAAAEAAKQLEGVSFSGDPIHGVNGPLRDENADPNKPRKPFVDVEDLD</sequence>
<feature type="region of interest" description="Disordered" evidence="7">
    <location>
        <begin position="356"/>
        <end position="393"/>
    </location>
</feature>
<feature type="compositionally biased region" description="Basic and acidic residues" evidence="7">
    <location>
        <begin position="372"/>
        <end position="387"/>
    </location>
</feature>
<dbReference type="EMBL" id="CAKKNE010000004">
    <property type="protein sequence ID" value="CAH0374351.1"/>
    <property type="molecule type" value="Genomic_DNA"/>
</dbReference>